<dbReference type="EMBL" id="UINC01068136">
    <property type="protein sequence ID" value="SVC00511.1"/>
    <property type="molecule type" value="Genomic_DNA"/>
</dbReference>
<dbReference type="InterPro" id="IPR022337">
    <property type="entry name" value="Inositol_monophosphatase_SuhB"/>
</dbReference>
<evidence type="ECO:0000313" key="8">
    <source>
        <dbReference type="EMBL" id="SVC00511.1"/>
    </source>
</evidence>
<name>A0A382IPC0_9ZZZZ</name>
<dbReference type="PRINTS" id="PR01959">
    <property type="entry name" value="SBIMPHPHTASE"/>
</dbReference>
<evidence type="ECO:0000256" key="6">
    <source>
        <dbReference type="ARBA" id="ARBA00022801"/>
    </source>
</evidence>
<dbReference type="InterPro" id="IPR033942">
    <property type="entry name" value="IMPase"/>
</dbReference>
<dbReference type="GO" id="GO:0007165">
    <property type="term" value="P:signal transduction"/>
    <property type="evidence" value="ECO:0007669"/>
    <property type="project" value="TreeGrafter"/>
</dbReference>
<protein>
    <recommendedName>
        <fullName evidence="4">inositol-phosphate phosphatase</fullName>
        <ecNumber evidence="4">3.1.3.25</ecNumber>
    </recommendedName>
</protein>
<dbReference type="PRINTS" id="PR00377">
    <property type="entry name" value="IMPHPHTASES"/>
</dbReference>
<keyword evidence="6" id="KW-0378">Hydrolase</keyword>
<evidence type="ECO:0000256" key="5">
    <source>
        <dbReference type="ARBA" id="ARBA00022723"/>
    </source>
</evidence>
<dbReference type="PANTHER" id="PTHR20854">
    <property type="entry name" value="INOSITOL MONOPHOSPHATASE"/>
    <property type="match status" value="1"/>
</dbReference>
<comment type="cofactor">
    <cofactor evidence="2">
        <name>Mg(2+)</name>
        <dbReference type="ChEBI" id="CHEBI:18420"/>
    </cofactor>
</comment>
<organism evidence="8">
    <name type="scientific">marine metagenome</name>
    <dbReference type="NCBI Taxonomy" id="408172"/>
    <lineage>
        <taxon>unclassified sequences</taxon>
        <taxon>metagenomes</taxon>
        <taxon>ecological metagenomes</taxon>
    </lineage>
</organism>
<reference evidence="8" key="1">
    <citation type="submission" date="2018-05" db="EMBL/GenBank/DDBJ databases">
        <authorList>
            <person name="Lanie J.A."/>
            <person name="Ng W.-L."/>
            <person name="Kazmierczak K.M."/>
            <person name="Andrzejewski T.M."/>
            <person name="Davidsen T.M."/>
            <person name="Wayne K.J."/>
            <person name="Tettelin H."/>
            <person name="Glass J.I."/>
            <person name="Rusch D."/>
            <person name="Podicherti R."/>
            <person name="Tsui H.-C.T."/>
            <person name="Winkler M.E."/>
        </authorList>
    </citation>
    <scope>NUCLEOTIDE SEQUENCE</scope>
</reference>
<keyword evidence="7" id="KW-0460">Magnesium</keyword>
<dbReference type="GO" id="GO:0008934">
    <property type="term" value="F:inositol monophosphate 1-phosphatase activity"/>
    <property type="evidence" value="ECO:0007669"/>
    <property type="project" value="InterPro"/>
</dbReference>
<dbReference type="PROSITE" id="PS00630">
    <property type="entry name" value="IMP_2"/>
    <property type="match status" value="1"/>
</dbReference>
<dbReference type="EC" id="3.1.3.25" evidence="4"/>
<dbReference type="SUPFAM" id="SSF56655">
    <property type="entry name" value="Carbohydrate phosphatase"/>
    <property type="match status" value="1"/>
</dbReference>
<keyword evidence="5" id="KW-0479">Metal-binding</keyword>
<dbReference type="AlphaFoldDB" id="A0A382IPC0"/>
<dbReference type="InterPro" id="IPR000760">
    <property type="entry name" value="Inositol_monophosphatase-like"/>
</dbReference>
<dbReference type="GO" id="GO:0006020">
    <property type="term" value="P:inositol metabolic process"/>
    <property type="evidence" value="ECO:0007669"/>
    <property type="project" value="TreeGrafter"/>
</dbReference>
<evidence type="ECO:0000256" key="4">
    <source>
        <dbReference type="ARBA" id="ARBA00013106"/>
    </source>
</evidence>
<dbReference type="InterPro" id="IPR020550">
    <property type="entry name" value="Inositol_monophosphatase_CS"/>
</dbReference>
<comment type="catalytic activity">
    <reaction evidence="1">
        <text>a myo-inositol phosphate + H2O = myo-inositol + phosphate</text>
        <dbReference type="Rhea" id="RHEA:24056"/>
        <dbReference type="ChEBI" id="CHEBI:15377"/>
        <dbReference type="ChEBI" id="CHEBI:17268"/>
        <dbReference type="ChEBI" id="CHEBI:43474"/>
        <dbReference type="ChEBI" id="CHEBI:84139"/>
        <dbReference type="EC" id="3.1.3.25"/>
    </reaction>
</comment>
<evidence type="ECO:0000256" key="3">
    <source>
        <dbReference type="ARBA" id="ARBA00009759"/>
    </source>
</evidence>
<dbReference type="GO" id="GO:0046854">
    <property type="term" value="P:phosphatidylinositol phosphate biosynthetic process"/>
    <property type="evidence" value="ECO:0007669"/>
    <property type="project" value="InterPro"/>
</dbReference>
<dbReference type="PANTHER" id="PTHR20854:SF4">
    <property type="entry name" value="INOSITOL-1-MONOPHOSPHATASE-RELATED"/>
    <property type="match status" value="1"/>
</dbReference>
<comment type="similarity">
    <text evidence="3">Belongs to the inositol monophosphatase superfamily.</text>
</comment>
<dbReference type="Gene3D" id="3.30.540.10">
    <property type="entry name" value="Fructose-1,6-Bisphosphatase, subunit A, domain 1"/>
    <property type="match status" value="1"/>
</dbReference>
<dbReference type="PROSITE" id="PS00629">
    <property type="entry name" value="IMP_1"/>
    <property type="match status" value="1"/>
</dbReference>
<proteinExistence type="inferred from homology"/>
<dbReference type="GO" id="GO:0046872">
    <property type="term" value="F:metal ion binding"/>
    <property type="evidence" value="ECO:0007669"/>
    <property type="project" value="UniProtKB-KW"/>
</dbReference>
<accession>A0A382IPC0</accession>
<dbReference type="FunFam" id="3.40.190.80:FF:000020">
    <property type="entry name" value="Fructose-1,6-bisphosphatase/inositol-1-monophosphatase"/>
    <property type="match status" value="1"/>
</dbReference>
<dbReference type="InterPro" id="IPR020583">
    <property type="entry name" value="Inositol_monoP_metal-BS"/>
</dbReference>
<dbReference type="FunFam" id="3.30.540.10:FF:000003">
    <property type="entry name" value="Inositol-1-monophosphatase"/>
    <property type="match status" value="1"/>
</dbReference>
<gene>
    <name evidence="8" type="ORF">METZ01_LOCUS253365</name>
</gene>
<evidence type="ECO:0000256" key="1">
    <source>
        <dbReference type="ARBA" id="ARBA00001033"/>
    </source>
</evidence>
<dbReference type="Gene3D" id="3.40.190.80">
    <property type="match status" value="1"/>
</dbReference>
<evidence type="ECO:0000256" key="2">
    <source>
        <dbReference type="ARBA" id="ARBA00001946"/>
    </source>
</evidence>
<dbReference type="CDD" id="cd01639">
    <property type="entry name" value="IMPase"/>
    <property type="match status" value="1"/>
</dbReference>
<sequence length="268" mass="29159">MALQSAIINVMKQAARKASVRLKRDYGEVDQLQVSQKGPSDFVTAADIRTERILKEELTRARPNFGFLMEEAGEVKGHNSNCRWIVDPIDGTTNFVHGIAHFAICIALEELGQITAGVILDPINEQLFWAEKGQGAFLNDRRIRASARTNFSQSIFATGIPFNGRGTPFDHETSLKEIGAVMSASAGIRRFGSAALDLAYVAAGRFDGFWESGLKPWDIAAGILVVREAGGIVSDLTGQDKMLDTGSIVAANPVLHKPLLDMIFSARK</sequence>
<dbReference type="Pfam" id="PF00459">
    <property type="entry name" value="Inositol_P"/>
    <property type="match status" value="1"/>
</dbReference>
<evidence type="ECO:0000256" key="7">
    <source>
        <dbReference type="ARBA" id="ARBA00022842"/>
    </source>
</evidence>